<evidence type="ECO:0000256" key="1">
    <source>
        <dbReference type="SAM" id="MobiDB-lite"/>
    </source>
</evidence>
<comment type="caution">
    <text evidence="3">The sequence shown here is derived from an EMBL/GenBank/DDBJ whole genome shotgun (WGS) entry which is preliminary data.</text>
</comment>
<accession>K0RQ34</accession>
<feature type="signal peptide" evidence="2">
    <location>
        <begin position="1"/>
        <end position="20"/>
    </location>
</feature>
<evidence type="ECO:0000313" key="4">
    <source>
        <dbReference type="Proteomes" id="UP000266841"/>
    </source>
</evidence>
<dbReference type="AlphaFoldDB" id="K0RQ34"/>
<evidence type="ECO:0000256" key="2">
    <source>
        <dbReference type="SAM" id="SignalP"/>
    </source>
</evidence>
<organism evidence="3 4">
    <name type="scientific">Thalassiosira oceanica</name>
    <name type="common">Marine diatom</name>
    <dbReference type="NCBI Taxonomy" id="159749"/>
    <lineage>
        <taxon>Eukaryota</taxon>
        <taxon>Sar</taxon>
        <taxon>Stramenopiles</taxon>
        <taxon>Ochrophyta</taxon>
        <taxon>Bacillariophyta</taxon>
        <taxon>Coscinodiscophyceae</taxon>
        <taxon>Thalassiosirophycidae</taxon>
        <taxon>Thalassiosirales</taxon>
        <taxon>Thalassiosiraceae</taxon>
        <taxon>Thalassiosira</taxon>
    </lineage>
</organism>
<keyword evidence="2" id="KW-0732">Signal</keyword>
<sequence length="168" mass="16614">MLRRLIALAIASAVAPNVLLLCMTGLGGGGHGGGDLFGVASNCHHSHGIYDELHGEQHCGPGPDGPAPAAVGTWSSGAKGSFRLPVASAATYRSSHSAHGGPSAATVLGATVLAAGGVGSGTAASSTRRSMDASDNRTPTTLDAMRLNYGADAPPETLKVSGKTPTET</sequence>
<feature type="region of interest" description="Disordered" evidence="1">
    <location>
        <begin position="119"/>
        <end position="168"/>
    </location>
</feature>
<proteinExistence type="predicted"/>
<dbReference type="EMBL" id="AGNL01035788">
    <property type="protein sequence ID" value="EJK54454.1"/>
    <property type="molecule type" value="Genomic_DNA"/>
</dbReference>
<feature type="chain" id="PRO_5003837220" evidence="2">
    <location>
        <begin position="21"/>
        <end position="168"/>
    </location>
</feature>
<protein>
    <submittedName>
        <fullName evidence="3">Uncharacterized protein</fullName>
    </submittedName>
</protein>
<name>K0RQ34_THAOC</name>
<evidence type="ECO:0000313" key="3">
    <source>
        <dbReference type="EMBL" id="EJK54454.1"/>
    </source>
</evidence>
<dbReference type="Proteomes" id="UP000266841">
    <property type="component" value="Unassembled WGS sequence"/>
</dbReference>
<reference evidence="3 4" key="1">
    <citation type="journal article" date="2012" name="Genome Biol.">
        <title>Genome and low-iron response of an oceanic diatom adapted to chronic iron limitation.</title>
        <authorList>
            <person name="Lommer M."/>
            <person name="Specht M."/>
            <person name="Roy A.S."/>
            <person name="Kraemer L."/>
            <person name="Andreson R."/>
            <person name="Gutowska M.A."/>
            <person name="Wolf J."/>
            <person name="Bergner S.V."/>
            <person name="Schilhabel M.B."/>
            <person name="Klostermeier U.C."/>
            <person name="Beiko R.G."/>
            <person name="Rosenstiel P."/>
            <person name="Hippler M."/>
            <person name="Laroche J."/>
        </authorList>
    </citation>
    <scope>NUCLEOTIDE SEQUENCE [LARGE SCALE GENOMIC DNA]</scope>
    <source>
        <strain evidence="3 4">CCMP1005</strain>
    </source>
</reference>
<gene>
    <name evidence="3" type="ORF">THAOC_25917</name>
</gene>
<keyword evidence="4" id="KW-1185">Reference proteome</keyword>